<evidence type="ECO:0000313" key="1">
    <source>
        <dbReference type="EMBL" id="GFH21943.1"/>
    </source>
</evidence>
<proteinExistence type="predicted"/>
<keyword evidence="2" id="KW-1185">Reference proteome</keyword>
<reference evidence="1 2" key="1">
    <citation type="submission" date="2020-02" db="EMBL/GenBank/DDBJ databases">
        <title>Draft genome sequence of Haematococcus lacustris strain NIES-144.</title>
        <authorList>
            <person name="Morimoto D."/>
            <person name="Nakagawa S."/>
            <person name="Yoshida T."/>
            <person name="Sawayama S."/>
        </authorList>
    </citation>
    <scope>NUCLEOTIDE SEQUENCE [LARGE SCALE GENOMIC DNA]</scope>
    <source>
        <strain evidence="1 2">NIES-144</strain>
    </source>
</reference>
<dbReference type="EMBL" id="BLLF01001936">
    <property type="protein sequence ID" value="GFH21943.1"/>
    <property type="molecule type" value="Genomic_DNA"/>
</dbReference>
<evidence type="ECO:0000313" key="2">
    <source>
        <dbReference type="Proteomes" id="UP000485058"/>
    </source>
</evidence>
<name>A0A699ZH80_HAELA</name>
<gene>
    <name evidence="1" type="ORF">HaLaN_19332</name>
</gene>
<dbReference type="AlphaFoldDB" id="A0A699ZH80"/>
<dbReference type="Proteomes" id="UP000485058">
    <property type="component" value="Unassembled WGS sequence"/>
</dbReference>
<feature type="non-terminal residue" evidence="1">
    <location>
        <position position="1"/>
    </location>
</feature>
<sequence length="402" mass="43354">MKRYPAIALLEDFVELSNAGDAPFLGFAPHLLLLADALHQHSPALHWAPAPGPCTSSLWQRPAPLSTSWVDDLMEITNQLISHVPSYPLSSNLATDLAAWPPLPAQLPSIRVAVVQALPLANDSITRWLGGPRGAQVIDLWQAAKDAVLHNTLRPDPLLWPSLLLDGGATCQLLRLLCWNHEMTSLYVLRSILSGMGSLAALVLLLRTTVMDCTDDVCEPRKLLLLDKGYPMSRGQGQGGDLQVECQQYLEAVRSGREAGLMRQAAKSGQVLVHSAHWLASQWCVPPHGMGLMQAEIQALRGRLKAAVVAGWMPTNAEVLLSKALEEKAFDDVTAEDAVIPNLADRNLYLQLCRGMPPPGENSRPSAATYAIRACCGSGSGGTSGSNSDNFLTHFCTDEAAD</sequence>
<comment type="caution">
    <text evidence="1">The sequence shown here is derived from an EMBL/GenBank/DDBJ whole genome shotgun (WGS) entry which is preliminary data.</text>
</comment>
<protein>
    <submittedName>
        <fullName evidence="1">Uncharacterized protein</fullName>
    </submittedName>
</protein>
<organism evidence="1 2">
    <name type="scientific">Haematococcus lacustris</name>
    <name type="common">Green alga</name>
    <name type="synonym">Haematococcus pluvialis</name>
    <dbReference type="NCBI Taxonomy" id="44745"/>
    <lineage>
        <taxon>Eukaryota</taxon>
        <taxon>Viridiplantae</taxon>
        <taxon>Chlorophyta</taxon>
        <taxon>core chlorophytes</taxon>
        <taxon>Chlorophyceae</taxon>
        <taxon>CS clade</taxon>
        <taxon>Chlamydomonadales</taxon>
        <taxon>Haematococcaceae</taxon>
        <taxon>Haematococcus</taxon>
    </lineage>
</organism>
<accession>A0A699ZH80</accession>